<feature type="compositionally biased region" description="Basic and acidic residues" evidence="1">
    <location>
        <begin position="1"/>
        <end position="11"/>
    </location>
</feature>
<evidence type="ECO:0000313" key="2">
    <source>
        <dbReference type="EMBL" id="KAK1424546.1"/>
    </source>
</evidence>
<organism evidence="2 3">
    <name type="scientific">Tagetes erecta</name>
    <name type="common">African marigold</name>
    <dbReference type="NCBI Taxonomy" id="13708"/>
    <lineage>
        <taxon>Eukaryota</taxon>
        <taxon>Viridiplantae</taxon>
        <taxon>Streptophyta</taxon>
        <taxon>Embryophyta</taxon>
        <taxon>Tracheophyta</taxon>
        <taxon>Spermatophyta</taxon>
        <taxon>Magnoliopsida</taxon>
        <taxon>eudicotyledons</taxon>
        <taxon>Gunneridae</taxon>
        <taxon>Pentapetalae</taxon>
        <taxon>asterids</taxon>
        <taxon>campanulids</taxon>
        <taxon>Asterales</taxon>
        <taxon>Asteraceae</taxon>
        <taxon>Asteroideae</taxon>
        <taxon>Heliantheae alliance</taxon>
        <taxon>Tageteae</taxon>
        <taxon>Tagetes</taxon>
    </lineage>
</organism>
<proteinExistence type="predicted"/>
<feature type="compositionally biased region" description="Acidic residues" evidence="1">
    <location>
        <begin position="92"/>
        <end position="106"/>
    </location>
</feature>
<evidence type="ECO:0000313" key="3">
    <source>
        <dbReference type="Proteomes" id="UP001229421"/>
    </source>
</evidence>
<feature type="region of interest" description="Disordered" evidence="1">
    <location>
        <begin position="1"/>
        <end position="49"/>
    </location>
</feature>
<name>A0AAD8NXP7_TARER</name>
<keyword evidence="3" id="KW-1185">Reference proteome</keyword>
<comment type="caution">
    <text evidence="2">The sequence shown here is derived from an EMBL/GenBank/DDBJ whole genome shotgun (WGS) entry which is preliminary data.</text>
</comment>
<feature type="region of interest" description="Disordered" evidence="1">
    <location>
        <begin position="67"/>
        <end position="116"/>
    </location>
</feature>
<reference evidence="2" key="1">
    <citation type="journal article" date="2023" name="bioRxiv">
        <title>Improved chromosome-level genome assembly for marigold (Tagetes erecta).</title>
        <authorList>
            <person name="Jiang F."/>
            <person name="Yuan L."/>
            <person name="Wang S."/>
            <person name="Wang H."/>
            <person name="Xu D."/>
            <person name="Wang A."/>
            <person name="Fan W."/>
        </authorList>
    </citation>
    <scope>NUCLEOTIDE SEQUENCE</scope>
    <source>
        <strain evidence="2">WSJ</strain>
        <tissue evidence="2">Leaf</tissue>
    </source>
</reference>
<feature type="compositionally biased region" description="Acidic residues" evidence="1">
    <location>
        <begin position="22"/>
        <end position="36"/>
    </location>
</feature>
<dbReference type="EMBL" id="JAUHHV010000005">
    <property type="protein sequence ID" value="KAK1424546.1"/>
    <property type="molecule type" value="Genomic_DNA"/>
</dbReference>
<gene>
    <name evidence="2" type="ORF">QVD17_19878</name>
</gene>
<feature type="region of interest" description="Disordered" evidence="1">
    <location>
        <begin position="141"/>
        <end position="166"/>
    </location>
</feature>
<dbReference type="AlphaFoldDB" id="A0AAD8NXP7"/>
<sequence>MECGGEEHTENIQEETNVIDMPDTDVADAESSQDEEAGSKDVSNPMASIEDRAGALLNIFEAKIETELKKKTSPGEEHTENIQEETNVIDMPDTDVADAESSQDEEAGSKDVSNPMASIEDRAGALLNIFEAKIETELKKKTSPGEVTRGSLENSNEALVTAEIDG</sequence>
<protein>
    <submittedName>
        <fullName evidence="2">Uncharacterized protein</fullName>
    </submittedName>
</protein>
<dbReference type="Proteomes" id="UP001229421">
    <property type="component" value="Unassembled WGS sequence"/>
</dbReference>
<evidence type="ECO:0000256" key="1">
    <source>
        <dbReference type="SAM" id="MobiDB-lite"/>
    </source>
</evidence>
<feature type="compositionally biased region" description="Basic and acidic residues" evidence="1">
    <location>
        <begin position="67"/>
        <end position="81"/>
    </location>
</feature>
<accession>A0AAD8NXP7</accession>